<feature type="region of interest" description="Disordered" evidence="1">
    <location>
        <begin position="254"/>
        <end position="274"/>
    </location>
</feature>
<gene>
    <name evidence="2" type="ORF">M4V62_39430</name>
</gene>
<reference evidence="2 3" key="1">
    <citation type="submission" date="2022-05" db="EMBL/GenBank/DDBJ databases">
        <authorList>
            <person name="Zhou X."/>
            <person name="Li K."/>
            <person name="Man Y."/>
        </authorList>
    </citation>
    <scope>NUCLEOTIDE SEQUENCE [LARGE SCALE GENOMIC DNA]</scope>
    <source>
        <strain evidence="2 3">MS405</strain>
    </source>
</reference>
<evidence type="ECO:0000313" key="2">
    <source>
        <dbReference type="EMBL" id="UQT60661.1"/>
    </source>
</evidence>
<name>A0ABY4Q3H4_9ACTN</name>
<protein>
    <recommendedName>
        <fullName evidence="4">Serine-threonine protein kinase</fullName>
    </recommendedName>
</protein>
<dbReference type="EMBL" id="CP097289">
    <property type="protein sequence ID" value="UQT60661.1"/>
    <property type="molecule type" value="Genomic_DNA"/>
</dbReference>
<evidence type="ECO:0000313" key="3">
    <source>
        <dbReference type="Proteomes" id="UP000829992"/>
    </source>
</evidence>
<dbReference type="RefSeq" id="WP_249591994.1">
    <property type="nucleotide sequence ID" value="NZ_BAAAQL010000018.1"/>
</dbReference>
<dbReference type="Proteomes" id="UP000829992">
    <property type="component" value="Chromosome"/>
</dbReference>
<organism evidence="2 3">
    <name type="scientific">Streptomyces durmitorensis</name>
    <dbReference type="NCBI Taxonomy" id="319947"/>
    <lineage>
        <taxon>Bacteria</taxon>
        <taxon>Bacillati</taxon>
        <taxon>Actinomycetota</taxon>
        <taxon>Actinomycetes</taxon>
        <taxon>Kitasatosporales</taxon>
        <taxon>Streptomycetaceae</taxon>
        <taxon>Streptomyces</taxon>
    </lineage>
</organism>
<feature type="compositionally biased region" description="Basic and acidic residues" evidence="1">
    <location>
        <begin position="215"/>
        <end position="228"/>
    </location>
</feature>
<evidence type="ECO:0000256" key="1">
    <source>
        <dbReference type="SAM" id="MobiDB-lite"/>
    </source>
</evidence>
<sequence>MSQQNAFHDFGALHFGRRAEFDQAEVQAVHEAVQDSGIRDLYVLVHGAHNDEAVAEAADDAFRGMLAEAWGDDAATVGCLTVGWPSLCFRDEGIPGVAEHETKREREACPGISEAMSDDLVRHLPDSASPLAEIAELLNGRPPHEGAFDDLGSALRRLAETPLQDPLTEFAADTEGEVMPQTDPLMLFEDTKTMCREFAGALGDLNGAVDANGSADEKAGEPARHEAGTGDSDSPVSRAGTLPEIRVAGHRPATPLSDRVSRTGTVAAGGPVGQDRRHQDAAELWCGAHELFRQVVRHVLRRRAGVVGQAGLGPCLAALVDASEARIHLVGHGLGGRVVGFALRGLETRGSDSVMLASLTLLQAEMSHFVFADSLPQQVSGHGALWSQRRLVNGPLICTFSHLDTHLGVMYPLSSQMIGDSAESATMSRKWGALGFDGIQGIDGPPNTTLDDSLDDAEEQNLNEMPYTNVDASSLFRSDDVPMGGHHHVVHSEVGRLLRKVAESCAEK</sequence>
<accession>A0ABY4Q3H4</accession>
<proteinExistence type="predicted"/>
<evidence type="ECO:0008006" key="4">
    <source>
        <dbReference type="Google" id="ProtNLM"/>
    </source>
</evidence>
<dbReference type="SUPFAM" id="SSF53474">
    <property type="entry name" value="alpha/beta-Hydrolases"/>
    <property type="match status" value="1"/>
</dbReference>
<dbReference type="InterPro" id="IPR029058">
    <property type="entry name" value="AB_hydrolase_fold"/>
</dbReference>
<keyword evidence="3" id="KW-1185">Reference proteome</keyword>
<feature type="region of interest" description="Disordered" evidence="1">
    <location>
        <begin position="212"/>
        <end position="239"/>
    </location>
</feature>